<protein>
    <submittedName>
        <fullName evidence="6">Molybdenum ABC transporter, periplasmic molybdenum-binding protein</fullName>
    </submittedName>
</protein>
<evidence type="ECO:0000256" key="1">
    <source>
        <dbReference type="ARBA" id="ARBA00009175"/>
    </source>
</evidence>
<dbReference type="PANTHER" id="PTHR30632:SF14">
    <property type="entry name" value="TUNGSTATE_MOLYBDATE_CHROMATE-BINDING PROTEIN MODA"/>
    <property type="match status" value="1"/>
</dbReference>
<evidence type="ECO:0000256" key="3">
    <source>
        <dbReference type="ARBA" id="ARBA00022729"/>
    </source>
</evidence>
<dbReference type="HOGENOM" id="CLU_065520_1_0_7"/>
<keyword evidence="2 4" id="KW-0479">Metal-binding</keyword>
<dbReference type="InterPro" id="IPR050682">
    <property type="entry name" value="ModA/WtpA"/>
</dbReference>
<accession>A0A0H3PJ16</accession>
<proteinExistence type="inferred from homology"/>
<dbReference type="PANTHER" id="PTHR30632">
    <property type="entry name" value="MOLYBDATE-BINDING PERIPLASMIC PROTEIN"/>
    <property type="match status" value="1"/>
</dbReference>
<evidence type="ECO:0000256" key="4">
    <source>
        <dbReference type="PIRSR" id="PIRSR004846-1"/>
    </source>
</evidence>
<feature type="signal peptide" evidence="5">
    <location>
        <begin position="1"/>
        <end position="19"/>
    </location>
</feature>
<dbReference type="InterPro" id="IPR005950">
    <property type="entry name" value="ModA"/>
</dbReference>
<dbReference type="InterPro" id="IPR044084">
    <property type="entry name" value="AvModA-like_subst-bd"/>
</dbReference>
<keyword evidence="4" id="KW-0500">Molybdenum</keyword>
<dbReference type="GO" id="GO:0015689">
    <property type="term" value="P:molybdate ion transport"/>
    <property type="evidence" value="ECO:0007669"/>
    <property type="project" value="InterPro"/>
</dbReference>
<dbReference type="SUPFAM" id="SSF53850">
    <property type="entry name" value="Periplasmic binding protein-like II"/>
    <property type="match status" value="1"/>
</dbReference>
<dbReference type="RefSeq" id="WP_002854529.1">
    <property type="nucleotide sequence ID" value="NC_008787.1"/>
</dbReference>
<reference evidence="7" key="1">
    <citation type="submission" date="2006-12" db="EMBL/GenBank/DDBJ databases">
        <authorList>
            <person name="Fouts D.E."/>
            <person name="Nelson K.E."/>
            <person name="Sebastian Y."/>
        </authorList>
    </citation>
    <scope>NUCLEOTIDE SEQUENCE [LARGE SCALE GENOMIC DNA]</scope>
    <source>
        <strain evidence="7">81-176</strain>
    </source>
</reference>
<comment type="similarity">
    <text evidence="1">Belongs to the bacterial solute-binding protein ModA family.</text>
</comment>
<keyword evidence="3 5" id="KW-0732">Signal</keyword>
<evidence type="ECO:0000256" key="2">
    <source>
        <dbReference type="ARBA" id="ARBA00022723"/>
    </source>
</evidence>
<feature type="binding site" evidence="4">
    <location>
        <position position="166"/>
    </location>
    <ligand>
        <name>molybdate</name>
        <dbReference type="ChEBI" id="CHEBI:36264"/>
    </ligand>
</feature>
<evidence type="ECO:0000256" key="5">
    <source>
        <dbReference type="SAM" id="SignalP"/>
    </source>
</evidence>
<dbReference type="Proteomes" id="UP000000646">
    <property type="component" value="Chromosome"/>
</dbReference>
<dbReference type="AlphaFoldDB" id="A0A0H3PJ16"/>
<sequence>MKKLVLIFIVLFLSLNLNAQNLSVFVASSASKAMEEVKNEFLKSHPNDNIDLVFGASGKYYQLLKQGREFDLFFSADTKYAQAIYEDQNALDKPKVYVLGILALYSLDESLLEGGIEKLKDKANKIHHLSLANPKVAPYGVAAKEVLENLKLDKLFEDKIVLGENISVPVLHVDSNNADLGIVAYSLVSSINHPKGKAILIDQKYFTPLKQSYVITRYAKDKKLAFEFSDFISSQKAKEIFKKYGFDTP</sequence>
<feature type="binding site" evidence="4">
    <location>
        <position position="57"/>
    </location>
    <ligand>
        <name>molybdate</name>
        <dbReference type="ChEBI" id="CHEBI:36264"/>
    </ligand>
</feature>
<evidence type="ECO:0000313" key="7">
    <source>
        <dbReference type="Proteomes" id="UP000000646"/>
    </source>
</evidence>
<dbReference type="Pfam" id="PF13531">
    <property type="entry name" value="SBP_bac_11"/>
    <property type="match status" value="1"/>
</dbReference>
<dbReference type="GO" id="GO:0046872">
    <property type="term" value="F:metal ion binding"/>
    <property type="evidence" value="ECO:0007669"/>
    <property type="project" value="UniProtKB-KW"/>
</dbReference>
<evidence type="ECO:0000313" key="6">
    <source>
        <dbReference type="EMBL" id="EAQ73155.1"/>
    </source>
</evidence>
<organism evidence="6 7">
    <name type="scientific">Campylobacter jejuni subsp. jejuni serotype O:23/36 (strain 81-176)</name>
    <dbReference type="NCBI Taxonomy" id="354242"/>
    <lineage>
        <taxon>Bacteria</taxon>
        <taxon>Pseudomonadati</taxon>
        <taxon>Campylobacterota</taxon>
        <taxon>Epsilonproteobacteria</taxon>
        <taxon>Campylobacterales</taxon>
        <taxon>Campylobacteraceae</taxon>
        <taxon>Campylobacter</taxon>
    </lineage>
</organism>
<feature type="chain" id="PRO_5002617077" evidence="5">
    <location>
        <begin position="20"/>
        <end position="249"/>
    </location>
</feature>
<gene>
    <name evidence="6" type="primary">modA</name>
    <name evidence="6" type="ordered locus">CJJ81176_0325</name>
</gene>
<dbReference type="PIRSF" id="PIRSF004846">
    <property type="entry name" value="ModA"/>
    <property type="match status" value="1"/>
</dbReference>
<dbReference type="GO" id="GO:0030973">
    <property type="term" value="F:molybdate ion binding"/>
    <property type="evidence" value="ECO:0007669"/>
    <property type="project" value="InterPro"/>
</dbReference>
<dbReference type="EMBL" id="CP000538">
    <property type="protein sequence ID" value="EAQ73155.1"/>
    <property type="molecule type" value="Genomic_DNA"/>
</dbReference>
<dbReference type="eggNOG" id="COG0725">
    <property type="taxonomic scope" value="Bacteria"/>
</dbReference>
<feature type="binding site" evidence="4">
    <location>
        <position position="29"/>
    </location>
    <ligand>
        <name>molybdate</name>
        <dbReference type="ChEBI" id="CHEBI:36264"/>
    </ligand>
</feature>
<dbReference type="KEGG" id="cjj:CJJ81176_0325"/>
<dbReference type="Gene3D" id="3.40.190.10">
    <property type="entry name" value="Periplasmic binding protein-like II"/>
    <property type="match status" value="2"/>
</dbReference>
<dbReference type="NCBIfam" id="TIGR01256">
    <property type="entry name" value="modA"/>
    <property type="match status" value="1"/>
</dbReference>
<name>A0A0H3PJ16_CAMJJ</name>
<dbReference type="CDD" id="cd13539">
    <property type="entry name" value="PBP2_AvModA"/>
    <property type="match status" value="1"/>
</dbReference>